<evidence type="ECO:0000256" key="1">
    <source>
        <dbReference type="SAM" id="MobiDB-lite"/>
    </source>
</evidence>
<accession>A0AAD2QE87</accession>
<name>A0AAD2QE87_ACHAE</name>
<comment type="caution">
    <text evidence="2">The sequence shown here is derived from an EMBL/GenBank/DDBJ whole genome shotgun (WGS) entry which is preliminary data.</text>
</comment>
<organism evidence="2 3">
    <name type="scientific">Achromobacter aegrifaciens</name>
    <dbReference type="NCBI Taxonomy" id="1287736"/>
    <lineage>
        <taxon>Bacteria</taxon>
        <taxon>Pseudomonadati</taxon>
        <taxon>Pseudomonadota</taxon>
        <taxon>Betaproteobacteria</taxon>
        <taxon>Burkholderiales</taxon>
        <taxon>Alcaligenaceae</taxon>
        <taxon>Achromobacter</taxon>
    </lineage>
</organism>
<dbReference type="AlphaFoldDB" id="A0AAD2QE87"/>
<reference evidence="2 3" key="1">
    <citation type="submission" date="2015-09" db="EMBL/GenBank/DDBJ databases">
        <authorList>
            <consortium name="Pathogen Informatics"/>
        </authorList>
    </citation>
    <scope>NUCLEOTIDE SEQUENCE [LARGE SCALE GENOMIC DNA]</scope>
    <source>
        <strain evidence="2 3">2789STDY5608625</strain>
    </source>
</reference>
<feature type="region of interest" description="Disordered" evidence="1">
    <location>
        <begin position="210"/>
        <end position="260"/>
    </location>
</feature>
<gene>
    <name evidence="2" type="ORF">ERS370000_05425</name>
</gene>
<sequence>MAIITSTASNRPTDYVQLTFGTNGKAPLGMSLPNRDYSEFSEVPGIGGRIRHVSVRTKSIPNGEIETCTLYFEDEGEERGTALQFVTGGPDGYSYAAGHLVAKLLACRPDDQIRIMAYVFKEGSTGTDRASGQKYVRQKAELAVPVFANDYKIQQPNWGVDSQGNPMEKGPETPFIINSTTGRPTNHRDFSAAREWMSMALRAMQYSFNRRSQAESHHDANTAPISADDLPDYVDAPDHATEPDQRTVSRGRSSYEGQRG</sequence>
<dbReference type="RefSeq" id="WP_054458028.1">
    <property type="nucleotide sequence ID" value="NZ_CYTK01000012.1"/>
</dbReference>
<feature type="compositionally biased region" description="Basic and acidic residues" evidence="1">
    <location>
        <begin position="236"/>
        <end position="247"/>
    </location>
</feature>
<evidence type="ECO:0000313" key="3">
    <source>
        <dbReference type="Proteomes" id="UP000044098"/>
    </source>
</evidence>
<dbReference type="Proteomes" id="UP000044098">
    <property type="component" value="Unassembled WGS sequence"/>
</dbReference>
<protein>
    <submittedName>
        <fullName evidence="2">Uncharacterized protein</fullName>
    </submittedName>
</protein>
<proteinExistence type="predicted"/>
<feature type="compositionally biased region" description="Polar residues" evidence="1">
    <location>
        <begin position="248"/>
        <end position="260"/>
    </location>
</feature>
<dbReference type="EMBL" id="CYTK01000012">
    <property type="protein sequence ID" value="CUJ70980.1"/>
    <property type="molecule type" value="Genomic_DNA"/>
</dbReference>
<evidence type="ECO:0000313" key="2">
    <source>
        <dbReference type="EMBL" id="CUJ70980.1"/>
    </source>
</evidence>